<dbReference type="Gene3D" id="3.30.420.10">
    <property type="entry name" value="Ribonuclease H-like superfamily/Ribonuclease H"/>
    <property type="match status" value="1"/>
</dbReference>
<dbReference type="OrthoDB" id="4843387at2759"/>
<evidence type="ECO:0000256" key="1">
    <source>
        <dbReference type="SAM" id="MobiDB-lite"/>
    </source>
</evidence>
<keyword evidence="3" id="KW-1185">Reference proteome</keyword>
<protein>
    <submittedName>
        <fullName evidence="2">Uncharacterized protein</fullName>
    </submittedName>
</protein>
<dbReference type="AlphaFoldDB" id="A0A2G9UHL5"/>
<reference evidence="2 3" key="1">
    <citation type="submission" date="2015-09" db="EMBL/GenBank/DDBJ databases">
        <title>Draft genome of the parasitic nematode Teladorsagia circumcincta isolate WARC Sus (inbred).</title>
        <authorList>
            <person name="Mitreva M."/>
        </authorList>
    </citation>
    <scope>NUCLEOTIDE SEQUENCE [LARGE SCALE GENOMIC DNA]</scope>
    <source>
        <strain evidence="2 3">S</strain>
    </source>
</reference>
<evidence type="ECO:0000313" key="3">
    <source>
        <dbReference type="Proteomes" id="UP000230423"/>
    </source>
</evidence>
<feature type="compositionally biased region" description="Low complexity" evidence="1">
    <location>
        <begin position="1"/>
        <end position="22"/>
    </location>
</feature>
<evidence type="ECO:0000313" key="2">
    <source>
        <dbReference type="EMBL" id="PIO69633.1"/>
    </source>
</evidence>
<organism evidence="2 3">
    <name type="scientific">Teladorsagia circumcincta</name>
    <name type="common">Brown stomach worm</name>
    <name type="synonym">Ostertagia circumcincta</name>
    <dbReference type="NCBI Taxonomy" id="45464"/>
    <lineage>
        <taxon>Eukaryota</taxon>
        <taxon>Metazoa</taxon>
        <taxon>Ecdysozoa</taxon>
        <taxon>Nematoda</taxon>
        <taxon>Chromadorea</taxon>
        <taxon>Rhabditida</taxon>
        <taxon>Rhabditina</taxon>
        <taxon>Rhabditomorpha</taxon>
        <taxon>Strongyloidea</taxon>
        <taxon>Trichostrongylidae</taxon>
        <taxon>Teladorsagia</taxon>
    </lineage>
</organism>
<proteinExistence type="predicted"/>
<accession>A0A2G9UHL5</accession>
<gene>
    <name evidence="2" type="ORF">TELCIR_08537</name>
</gene>
<name>A0A2G9UHL5_TELCI</name>
<feature type="region of interest" description="Disordered" evidence="1">
    <location>
        <begin position="1"/>
        <end position="45"/>
    </location>
</feature>
<dbReference type="EMBL" id="KZ346577">
    <property type="protein sequence ID" value="PIO69633.1"/>
    <property type="molecule type" value="Genomic_DNA"/>
</dbReference>
<sequence>MQGVLQQQQQPQRVVAQPARRPSGAPAQQTQRPAYPPGAMQQPTPQYAYSGGQPTAQYTQAQTAQAAAYQQQMYQRQQQVPQHQQMRLYMSAQDAMITPTHQEAELHGRYDDKSLYLEKERFTDTESAEVRKRPGAARMSSRLVHRIIVLLASSGLHLTAADIRRQASTHEGPNLSVDTVHVVCEMLNLFGHHPVKKPLITAGGREALSMGLCSQKQRWQKVDWNDESKFLLFEMDEIEFVQHPSSTRYHPRHRLLTVKSGSLAVTVHGSFCGEEVGPFHHNEGDMDFKTYLNIMETVI</sequence>
<dbReference type="GO" id="GO:0003676">
    <property type="term" value="F:nucleic acid binding"/>
    <property type="evidence" value="ECO:0007669"/>
    <property type="project" value="InterPro"/>
</dbReference>
<dbReference type="InterPro" id="IPR036397">
    <property type="entry name" value="RNaseH_sf"/>
</dbReference>
<dbReference type="Proteomes" id="UP000230423">
    <property type="component" value="Unassembled WGS sequence"/>
</dbReference>